<feature type="chain" id="PRO_5011537528" description="DUF4221 domain-containing protein" evidence="1">
    <location>
        <begin position="20"/>
        <end position="386"/>
    </location>
</feature>
<gene>
    <name evidence="2" type="ORF">SAMN05216290_0628</name>
</gene>
<dbReference type="EMBL" id="FOIR01000001">
    <property type="protein sequence ID" value="SEV91061.1"/>
    <property type="molecule type" value="Genomic_DNA"/>
</dbReference>
<evidence type="ECO:0000256" key="1">
    <source>
        <dbReference type="SAM" id="SignalP"/>
    </source>
</evidence>
<name>A0A1I0MRV5_9BACT</name>
<proteinExistence type="predicted"/>
<dbReference type="STRING" id="1267423.SAMN05216290_0628"/>
<protein>
    <recommendedName>
        <fullName evidence="4">DUF4221 domain-containing protein</fullName>
    </recommendedName>
</protein>
<feature type="signal peptide" evidence="1">
    <location>
        <begin position="1"/>
        <end position="19"/>
    </location>
</feature>
<keyword evidence="1" id="KW-0732">Signal</keyword>
<dbReference type="GeneID" id="99985377"/>
<keyword evidence="3" id="KW-1185">Reference proteome</keyword>
<evidence type="ECO:0000313" key="3">
    <source>
        <dbReference type="Proteomes" id="UP000199437"/>
    </source>
</evidence>
<dbReference type="AlphaFoldDB" id="A0A1I0MRV5"/>
<dbReference type="OrthoDB" id="833511at2"/>
<accession>A0A1I0MRV5</accession>
<dbReference type="InterPro" id="IPR025316">
    <property type="entry name" value="DUF4221"/>
</dbReference>
<dbReference type="Pfam" id="PF13970">
    <property type="entry name" value="DUF4221"/>
    <property type="match status" value="1"/>
</dbReference>
<reference evidence="3" key="1">
    <citation type="submission" date="2016-10" db="EMBL/GenBank/DDBJ databases">
        <authorList>
            <person name="Varghese N."/>
            <person name="Submissions S."/>
        </authorList>
    </citation>
    <scope>NUCLEOTIDE SEQUENCE [LARGE SCALE GENOMIC DNA]</scope>
    <source>
        <strain evidence="3">CGMCC 1.12402</strain>
    </source>
</reference>
<organism evidence="2 3">
    <name type="scientific">Roseivirga pacifica</name>
    <dbReference type="NCBI Taxonomy" id="1267423"/>
    <lineage>
        <taxon>Bacteria</taxon>
        <taxon>Pseudomonadati</taxon>
        <taxon>Bacteroidota</taxon>
        <taxon>Cytophagia</taxon>
        <taxon>Cytophagales</taxon>
        <taxon>Roseivirgaceae</taxon>
        <taxon>Roseivirga</taxon>
    </lineage>
</organism>
<sequence length="386" mass="44551">MKKLISVSFLLYIVLNCFSCGESTDDDHFDSKVILSKVGQIELSLDSLTANVVTSYFHLKTDSTDYFALLNIYTNSIYLYDLETSLLDRIISYPEEGPNGVGKFTNVTEFVMDGDTTFFYDRTKKVLYVSGADKELLLKHPFGMMNPESPYGMWGDWISKTDRNIYNLSGAVVKYSFQDIPYGLDSLEFELNLMTNEVKKSFLPIPIEYVNGSWLTESLRYYRVFDSGDRSFIYSWPISDSIFVKAPDNKISSFYLGSDKVKQRIPLPQNKEKVLMDFQRKASFLYEQGSYANLYYSPEQSLFMRFAYSGVKDGQVDANAPYADTTLYEKYIILGDENFNKVGEFRSNQYSPNAVLFREGYIYLLRNTDDEDHLVFDKFELISNEN</sequence>
<evidence type="ECO:0008006" key="4">
    <source>
        <dbReference type="Google" id="ProtNLM"/>
    </source>
</evidence>
<dbReference type="Proteomes" id="UP000199437">
    <property type="component" value="Unassembled WGS sequence"/>
</dbReference>
<dbReference type="RefSeq" id="WP_090256928.1">
    <property type="nucleotide sequence ID" value="NZ_FOIR01000001.1"/>
</dbReference>
<evidence type="ECO:0000313" key="2">
    <source>
        <dbReference type="EMBL" id="SEV91061.1"/>
    </source>
</evidence>